<name>A0A6C0HV33_9ZZZZ</name>
<protein>
    <submittedName>
        <fullName evidence="2">Uncharacterized protein</fullName>
    </submittedName>
</protein>
<dbReference type="EMBL" id="MN740015">
    <property type="protein sequence ID" value="QHT83996.1"/>
    <property type="molecule type" value="Genomic_DNA"/>
</dbReference>
<proteinExistence type="predicted"/>
<evidence type="ECO:0000256" key="1">
    <source>
        <dbReference type="SAM" id="Phobius"/>
    </source>
</evidence>
<dbReference type="AlphaFoldDB" id="A0A6C0HV33"/>
<feature type="transmembrane region" description="Helical" evidence="1">
    <location>
        <begin position="40"/>
        <end position="61"/>
    </location>
</feature>
<accession>A0A6C0HV33</accession>
<sequence>MNILAQDNIVYGCGRPSEYENIISQPDQGIRGFIPSIAKYVWQLCIFVGILFLIHQIYEYLKKSFTTPIKTNLVQLYQNKYNEIAEQYTRDKKSHTSKVTDPSLLLLLRNSSKSEEKFDSEQGKDLPEELSSTQKEYLSRELLDMIQKSI</sequence>
<keyword evidence="1" id="KW-0472">Membrane</keyword>
<evidence type="ECO:0000313" key="2">
    <source>
        <dbReference type="EMBL" id="QHT83996.1"/>
    </source>
</evidence>
<reference evidence="2" key="1">
    <citation type="journal article" date="2020" name="Nature">
        <title>Giant virus diversity and host interactions through global metagenomics.</title>
        <authorList>
            <person name="Schulz F."/>
            <person name="Roux S."/>
            <person name="Paez-Espino D."/>
            <person name="Jungbluth S."/>
            <person name="Walsh D.A."/>
            <person name="Denef V.J."/>
            <person name="McMahon K.D."/>
            <person name="Konstantinidis K.T."/>
            <person name="Eloe-Fadrosh E.A."/>
            <person name="Kyrpides N.C."/>
            <person name="Woyke T."/>
        </authorList>
    </citation>
    <scope>NUCLEOTIDE SEQUENCE</scope>
    <source>
        <strain evidence="2">GVMAG-M-3300023184-16</strain>
    </source>
</reference>
<organism evidence="2">
    <name type="scientific">viral metagenome</name>
    <dbReference type="NCBI Taxonomy" id="1070528"/>
    <lineage>
        <taxon>unclassified sequences</taxon>
        <taxon>metagenomes</taxon>
        <taxon>organismal metagenomes</taxon>
    </lineage>
</organism>
<keyword evidence="1" id="KW-1133">Transmembrane helix</keyword>
<keyword evidence="1" id="KW-0812">Transmembrane</keyword>